<reference evidence="1" key="1">
    <citation type="submission" date="2021-02" db="EMBL/GenBank/DDBJ databases">
        <authorList>
            <person name="Nowell W R."/>
        </authorList>
    </citation>
    <scope>NUCLEOTIDE SEQUENCE</scope>
</reference>
<comment type="caution">
    <text evidence="1">The sequence shown here is derived from an EMBL/GenBank/DDBJ whole genome shotgun (WGS) entry which is preliminary data.</text>
</comment>
<evidence type="ECO:0000313" key="1">
    <source>
        <dbReference type="EMBL" id="CAF1400945.1"/>
    </source>
</evidence>
<gene>
    <name evidence="1" type="ORF">EDS130_LOCUS36004</name>
    <name evidence="2" type="ORF">XAT740_LOCUS47122</name>
</gene>
<evidence type="ECO:0000313" key="3">
    <source>
        <dbReference type="Proteomes" id="UP000663828"/>
    </source>
</evidence>
<organism evidence="1 4">
    <name type="scientific">Adineta ricciae</name>
    <name type="common">Rotifer</name>
    <dbReference type="NCBI Taxonomy" id="249248"/>
    <lineage>
        <taxon>Eukaryota</taxon>
        <taxon>Metazoa</taxon>
        <taxon>Spiralia</taxon>
        <taxon>Gnathifera</taxon>
        <taxon>Rotifera</taxon>
        <taxon>Eurotatoria</taxon>
        <taxon>Bdelloidea</taxon>
        <taxon>Adinetida</taxon>
        <taxon>Adinetidae</taxon>
        <taxon>Adineta</taxon>
    </lineage>
</organism>
<sequence length="106" mass="12389">MLNYKETNPLRPVFDKIELAYLCFVSKLHKEETPLRPIVPSMNTPTAGISKFLDRLLRLLFDKHVRSTSIIDGVDLIRRLETYTTNDYPQPTTHLCTFDIKDLYTM</sequence>
<dbReference type="Proteomes" id="UP000663852">
    <property type="component" value="Unassembled WGS sequence"/>
</dbReference>
<name>A0A815L8K3_ADIRI</name>
<dbReference type="Proteomes" id="UP000663828">
    <property type="component" value="Unassembled WGS sequence"/>
</dbReference>
<dbReference type="AlphaFoldDB" id="A0A815L8K3"/>
<dbReference type="OrthoDB" id="6782675at2759"/>
<dbReference type="EMBL" id="CAJNOR010006468">
    <property type="protein sequence ID" value="CAF1596109.1"/>
    <property type="molecule type" value="Genomic_DNA"/>
</dbReference>
<accession>A0A815L8K3</accession>
<keyword evidence="3" id="KW-1185">Reference proteome</keyword>
<proteinExistence type="predicted"/>
<protein>
    <submittedName>
        <fullName evidence="1">Uncharacterized protein</fullName>
    </submittedName>
</protein>
<dbReference type="EMBL" id="CAJNOJ010000326">
    <property type="protein sequence ID" value="CAF1400945.1"/>
    <property type="molecule type" value="Genomic_DNA"/>
</dbReference>
<evidence type="ECO:0000313" key="4">
    <source>
        <dbReference type="Proteomes" id="UP000663852"/>
    </source>
</evidence>
<evidence type="ECO:0000313" key="2">
    <source>
        <dbReference type="EMBL" id="CAF1596109.1"/>
    </source>
</evidence>